<reference evidence="1" key="1">
    <citation type="submission" date="2005-08" db="EMBL/GenBank/DDBJ databases">
        <title>Complete sequence of a megaplasmid of Ralstonia eutropha JMP134.</title>
        <authorList>
            <person name="Copeland A."/>
            <person name="Lucas S."/>
            <person name="Lapidus A."/>
            <person name="Barry K."/>
            <person name="Detter J.C."/>
            <person name="Glavina T."/>
            <person name="Hammon N."/>
            <person name="Israni S."/>
            <person name="Pitluck S."/>
            <person name="Goltsman E."/>
            <person name="Martinez M."/>
            <person name="Vergez L."/>
            <person name="Larimer F."/>
            <person name="Land M."/>
            <person name="Lykidis A."/>
            <person name="Richardson P."/>
        </authorList>
    </citation>
    <scope>NUCLEOTIDE SEQUENCE [LARGE SCALE GENOMIC DNA]</scope>
    <source>
        <strain evidence="1">JMP134</strain>
        <plasmid evidence="1">megaplasmid</plasmid>
    </source>
</reference>
<geneLocation type="plasmid" evidence="1">
    <name>megaplasmid</name>
</geneLocation>
<accession>Q46NP5</accession>
<dbReference type="EMBL" id="CP000092">
    <property type="protein sequence ID" value="AAZ65259.1"/>
    <property type="molecule type" value="Genomic_DNA"/>
</dbReference>
<evidence type="ECO:0000313" key="1">
    <source>
        <dbReference type="EMBL" id="AAZ65259.1"/>
    </source>
</evidence>
<dbReference type="OrthoDB" id="9890482at2"/>
<gene>
    <name evidence="1" type="ordered locus">Reut_C5918</name>
</gene>
<protein>
    <submittedName>
        <fullName evidence="1">Uncharacterized protein</fullName>
    </submittedName>
</protein>
<dbReference type="HOGENOM" id="CLU_1545062_0_0_4"/>
<dbReference type="KEGG" id="reu:Reut_C5918"/>
<organism evidence="1">
    <name type="scientific">Cupriavidus pinatubonensis (strain JMP 134 / LMG 1197)</name>
    <name type="common">Cupriavidus necator (strain JMP 134)</name>
    <dbReference type="NCBI Taxonomy" id="264198"/>
    <lineage>
        <taxon>Bacteria</taxon>
        <taxon>Pseudomonadati</taxon>
        <taxon>Pseudomonadota</taxon>
        <taxon>Betaproteobacteria</taxon>
        <taxon>Burkholderiales</taxon>
        <taxon>Burkholderiaceae</taxon>
        <taxon>Cupriavidus</taxon>
    </lineage>
</organism>
<proteinExistence type="predicted"/>
<dbReference type="AlphaFoldDB" id="Q46NP5"/>
<sequence length="173" mass="19400">MSVVPVPVTRDWISERCERVAMKSDLLQDGPPRIGASHLLAAMVARSEGRLKLEEDLSPLAWAICDYLYLLAYRDRHSAEASSVSYHELLSLFRHGGGQEAVAAAVRSLQTTLIQIEQGRDFYYSAQVVVTDELSPDLFRFRVPAVIQWFWAQLEAEPWIVNASPACSPTYCS</sequence>
<keyword evidence="1" id="KW-0614">Plasmid</keyword>
<name>Q46NP5_CUPPJ</name>